<feature type="transmembrane region" description="Helical" evidence="1">
    <location>
        <begin position="12"/>
        <end position="31"/>
    </location>
</feature>
<protein>
    <submittedName>
        <fullName evidence="2">Uncharacterized protein</fullName>
    </submittedName>
</protein>
<keyword evidence="1" id="KW-0472">Membrane</keyword>
<dbReference type="EMBL" id="MN740417">
    <property type="protein sequence ID" value="QHU05532.1"/>
    <property type="molecule type" value="Genomic_DNA"/>
</dbReference>
<accession>A0A6C0JIM5</accession>
<evidence type="ECO:0000256" key="1">
    <source>
        <dbReference type="SAM" id="Phobius"/>
    </source>
</evidence>
<name>A0A6C0JIM5_9ZZZZ</name>
<proteinExistence type="predicted"/>
<keyword evidence="1" id="KW-0812">Transmembrane</keyword>
<evidence type="ECO:0000313" key="2">
    <source>
        <dbReference type="EMBL" id="QHU05532.1"/>
    </source>
</evidence>
<organism evidence="2">
    <name type="scientific">viral metagenome</name>
    <dbReference type="NCBI Taxonomy" id="1070528"/>
    <lineage>
        <taxon>unclassified sequences</taxon>
        <taxon>metagenomes</taxon>
        <taxon>organismal metagenomes</taxon>
    </lineage>
</organism>
<dbReference type="AlphaFoldDB" id="A0A6C0JIM5"/>
<dbReference type="Pfam" id="PF19059">
    <property type="entry name" value="DUF5755"/>
    <property type="match status" value="1"/>
</dbReference>
<sequence length="163" mass="19048">MAKKVNNSLNFHSVIIVLLIFIIIVLIYNQYKTQTKPIMMTYSDSLSPRLEPVQTNLPVKLVQDSTDTVRNPYAPPIRYYEDTYKQLGFLSNHSTKLILFGKPAHYRRDKWYYYTIIDNIKLPIEVNKRKCTVQPGCDSVSTKDIVIVDGKEYMVNLYETELF</sequence>
<keyword evidence="1" id="KW-1133">Transmembrane helix</keyword>
<dbReference type="InterPro" id="IPR043929">
    <property type="entry name" value="DUF5755"/>
</dbReference>
<reference evidence="2" key="1">
    <citation type="journal article" date="2020" name="Nature">
        <title>Giant virus diversity and host interactions through global metagenomics.</title>
        <authorList>
            <person name="Schulz F."/>
            <person name="Roux S."/>
            <person name="Paez-Espino D."/>
            <person name="Jungbluth S."/>
            <person name="Walsh D.A."/>
            <person name="Denef V.J."/>
            <person name="McMahon K.D."/>
            <person name="Konstantinidis K.T."/>
            <person name="Eloe-Fadrosh E.A."/>
            <person name="Kyrpides N.C."/>
            <person name="Woyke T."/>
        </authorList>
    </citation>
    <scope>NUCLEOTIDE SEQUENCE</scope>
    <source>
        <strain evidence="2">GVMAG-M-3300027736-24</strain>
    </source>
</reference>